<name>A0A093RXE3_9GAMM</name>
<dbReference type="PANTHER" id="PTHR33747:SF1">
    <property type="entry name" value="ADENYLATE CYCLASE-ASSOCIATED CAP C-TERMINAL DOMAIN-CONTAINING PROTEIN"/>
    <property type="match status" value="1"/>
</dbReference>
<sequence length="719" mass="80597">MHSTQRSETEVFEDLRILTAQPGYVHAVAGICYRDNLVSFQGEYKASDLEHLFDRKRLNRNEISTLLGLMMRQPVDLTEVDEDTLRGYASRTDELLGELHDTMTGLTIGELISQAQQGATMADFWQGAMMKEPIFYGTESAYSFQYRDFFAEKHAPDDDWLKRVMGFSSAQALRVASAMCSLMDARATNGTSLIGKTKVGEIPVGPVLELFEFTVQEIAQRSGQEIDVVEAVFKALTFSGHNGLFKEIGDFNQVAATPLLPTGRGSVLLFSHYSIYEALYESPFFWMNQDENYKQQASDNRGAFTEQFSQRRLASVFVNAGVYTNVNLFEGKRIVAEADVLVIFGDRVIIVQAKAKKLTLAARKGNDGQIKADFAAAIQKAYDQGAECAAAIRAGKCRLEDDRGQAVVLPKQIKEIYPFCVVSDHYPALAFQASQYLKYSSDEIVRPPFVMDVFLLDVLAEMLDTPLRFLSYVRMRVESSHKLMMGHELTALAYHLRCNLCLDDEYNLVMLEDSIAADLDAAMTVRREGLPGKRVPEGILTKMRGTFYERLIEQIERRPAPAILELGFTLLSMGEESSKTVHKAIEGLTNMAKMDGKRHDFVLGMSEPGTGICFHCNPTPSQEAVRTLEVHCAKRKYAQRAAQWYGVSVGLKGEIQFGITLNSPWERSPEMDELTKDMKSSSSFGRAIKTMERAFSPKKYRRNDPCPCGSGIKYKKCCL</sequence>
<proteinExistence type="predicted"/>
<dbReference type="Pfam" id="PF02810">
    <property type="entry name" value="SEC-C"/>
    <property type="match status" value="1"/>
</dbReference>
<dbReference type="AlphaFoldDB" id="A0A093RXE3"/>
<evidence type="ECO:0000313" key="2">
    <source>
        <dbReference type="Proteomes" id="UP000032874"/>
    </source>
</evidence>
<accession>A0A093RXE3</accession>
<dbReference type="STRING" id="55207.KP22_18515"/>
<protein>
    <submittedName>
        <fullName evidence="1">Preprotein translocase</fullName>
    </submittedName>
</protein>
<reference evidence="1 2" key="1">
    <citation type="submission" date="2014-08" db="EMBL/GenBank/DDBJ databases">
        <title>Genome sequences of NCPPB Pectobacterium isolates.</title>
        <authorList>
            <person name="Glover R.H."/>
            <person name="Sapp M."/>
            <person name="Elphinstone J."/>
        </authorList>
    </citation>
    <scope>NUCLEOTIDE SEQUENCE [LARGE SCALE GENOMIC DNA]</scope>
    <source>
        <strain evidence="1 2">NCPPB 2795</strain>
    </source>
</reference>
<dbReference type="Gene3D" id="3.10.450.50">
    <property type="match status" value="1"/>
</dbReference>
<dbReference type="InterPro" id="IPR004027">
    <property type="entry name" value="SEC_C_motif"/>
</dbReference>
<dbReference type="eggNOG" id="COG3012">
    <property type="taxonomic scope" value="Bacteria"/>
</dbReference>
<organism evidence="1 2">
    <name type="scientific">Pectobacterium betavasculorum</name>
    <dbReference type="NCBI Taxonomy" id="55207"/>
    <lineage>
        <taxon>Bacteria</taxon>
        <taxon>Pseudomonadati</taxon>
        <taxon>Pseudomonadota</taxon>
        <taxon>Gammaproteobacteria</taxon>
        <taxon>Enterobacterales</taxon>
        <taxon>Pectobacteriaceae</taxon>
        <taxon>Pectobacterium</taxon>
    </lineage>
</organism>
<dbReference type="Proteomes" id="UP000032874">
    <property type="component" value="Unassembled WGS sequence"/>
</dbReference>
<dbReference type="EMBL" id="JQHM01000014">
    <property type="protein sequence ID" value="KFX02486.1"/>
    <property type="molecule type" value="Genomic_DNA"/>
</dbReference>
<comment type="caution">
    <text evidence="1">The sequence shown here is derived from an EMBL/GenBank/DDBJ whole genome shotgun (WGS) entry which is preliminary data.</text>
</comment>
<dbReference type="RefSeq" id="WP_039325587.1">
    <property type="nucleotide sequence ID" value="NZ_JQHM01000014.1"/>
</dbReference>
<dbReference type="PANTHER" id="PTHR33747">
    <property type="entry name" value="UPF0225 PROTEIN SCO1677"/>
    <property type="match status" value="1"/>
</dbReference>
<dbReference type="SUPFAM" id="SSF103642">
    <property type="entry name" value="Sec-C motif"/>
    <property type="match status" value="1"/>
</dbReference>
<gene>
    <name evidence="1" type="ORF">KP22_18515</name>
</gene>
<evidence type="ECO:0000313" key="1">
    <source>
        <dbReference type="EMBL" id="KFX02486.1"/>
    </source>
</evidence>